<name>A0A448XJ71_9PLAT</name>
<gene>
    <name evidence="1" type="ORF">PXEA_LOCUS31373</name>
</gene>
<proteinExistence type="predicted"/>
<evidence type="ECO:0000313" key="2">
    <source>
        <dbReference type="Proteomes" id="UP000784294"/>
    </source>
</evidence>
<sequence length="92" mass="10293">MFVPRHFAKSVPPFCKSRRLDLRFGTPALSACMYLCRRACEHDTGFEHSAASSQSNYFKSSSSCLCTMAHQIVAADTLQEAPKLLSMTHKHL</sequence>
<accession>A0A448XJ71</accession>
<dbReference type="EMBL" id="CAAALY010256405">
    <property type="protein sequence ID" value="VEL37933.1"/>
    <property type="molecule type" value="Genomic_DNA"/>
</dbReference>
<protein>
    <submittedName>
        <fullName evidence="1">Uncharacterized protein</fullName>
    </submittedName>
</protein>
<reference evidence="1" key="1">
    <citation type="submission" date="2018-11" db="EMBL/GenBank/DDBJ databases">
        <authorList>
            <consortium name="Pathogen Informatics"/>
        </authorList>
    </citation>
    <scope>NUCLEOTIDE SEQUENCE</scope>
</reference>
<keyword evidence="2" id="KW-1185">Reference proteome</keyword>
<comment type="caution">
    <text evidence="1">The sequence shown here is derived from an EMBL/GenBank/DDBJ whole genome shotgun (WGS) entry which is preliminary data.</text>
</comment>
<organism evidence="1 2">
    <name type="scientific">Protopolystoma xenopodis</name>
    <dbReference type="NCBI Taxonomy" id="117903"/>
    <lineage>
        <taxon>Eukaryota</taxon>
        <taxon>Metazoa</taxon>
        <taxon>Spiralia</taxon>
        <taxon>Lophotrochozoa</taxon>
        <taxon>Platyhelminthes</taxon>
        <taxon>Monogenea</taxon>
        <taxon>Polyopisthocotylea</taxon>
        <taxon>Polystomatidea</taxon>
        <taxon>Polystomatidae</taxon>
        <taxon>Protopolystoma</taxon>
    </lineage>
</organism>
<evidence type="ECO:0000313" key="1">
    <source>
        <dbReference type="EMBL" id="VEL37933.1"/>
    </source>
</evidence>
<dbReference type="AlphaFoldDB" id="A0A448XJ71"/>
<dbReference type="Proteomes" id="UP000784294">
    <property type="component" value="Unassembled WGS sequence"/>
</dbReference>